<dbReference type="RefSeq" id="WP_173086300.1">
    <property type="nucleotide sequence ID" value="NZ_BLPG01000002.1"/>
</dbReference>
<reference evidence="5 6" key="1">
    <citation type="submission" date="2020-03" db="EMBL/GenBank/DDBJ databases">
        <title>Whole genome shotgun sequence of Phytohabitans rumicis NBRC 108638.</title>
        <authorList>
            <person name="Komaki H."/>
            <person name="Tamura T."/>
        </authorList>
    </citation>
    <scope>NUCLEOTIDE SEQUENCE [LARGE SCALE GENOMIC DNA]</scope>
    <source>
        <strain evidence="5 6">NBRC 108638</strain>
    </source>
</reference>
<evidence type="ECO:0000259" key="4">
    <source>
        <dbReference type="Pfam" id="PF01301"/>
    </source>
</evidence>
<dbReference type="InterPro" id="IPR031330">
    <property type="entry name" value="Gly_Hdrlase_35_cat"/>
</dbReference>
<protein>
    <recommendedName>
        <fullName evidence="4">Glycoside hydrolase 35 catalytic domain-containing protein</fullName>
    </recommendedName>
</protein>
<dbReference type="GO" id="GO:0004553">
    <property type="term" value="F:hydrolase activity, hydrolyzing O-glycosyl compounds"/>
    <property type="evidence" value="ECO:0007669"/>
    <property type="project" value="InterPro"/>
</dbReference>
<dbReference type="AlphaFoldDB" id="A0A6V8LK01"/>
<evidence type="ECO:0000313" key="6">
    <source>
        <dbReference type="Proteomes" id="UP000482960"/>
    </source>
</evidence>
<organism evidence="5 6">
    <name type="scientific">Phytohabitans rumicis</name>
    <dbReference type="NCBI Taxonomy" id="1076125"/>
    <lineage>
        <taxon>Bacteria</taxon>
        <taxon>Bacillati</taxon>
        <taxon>Actinomycetota</taxon>
        <taxon>Actinomycetes</taxon>
        <taxon>Micromonosporales</taxon>
        <taxon>Micromonosporaceae</taxon>
    </lineage>
</organism>
<evidence type="ECO:0000256" key="2">
    <source>
        <dbReference type="RuleBase" id="RU003679"/>
    </source>
</evidence>
<comment type="similarity">
    <text evidence="1 2">Belongs to the glycosyl hydrolase 35 family.</text>
</comment>
<reference evidence="5 6" key="2">
    <citation type="submission" date="2020-03" db="EMBL/GenBank/DDBJ databases">
        <authorList>
            <person name="Ichikawa N."/>
            <person name="Kimura A."/>
            <person name="Kitahashi Y."/>
            <person name="Uohara A."/>
        </authorList>
    </citation>
    <scope>NUCLEOTIDE SEQUENCE [LARGE SCALE GENOMIC DNA]</scope>
    <source>
        <strain evidence="5 6">NBRC 108638</strain>
    </source>
</reference>
<keyword evidence="6" id="KW-1185">Reference proteome</keyword>
<proteinExistence type="inferred from homology"/>
<evidence type="ECO:0000256" key="1">
    <source>
        <dbReference type="ARBA" id="ARBA00009809"/>
    </source>
</evidence>
<evidence type="ECO:0000313" key="5">
    <source>
        <dbReference type="EMBL" id="GFJ96544.1"/>
    </source>
</evidence>
<dbReference type="Pfam" id="PF01301">
    <property type="entry name" value="Glyco_hydro_35"/>
    <property type="match status" value="1"/>
</dbReference>
<dbReference type="EMBL" id="BLPG01000002">
    <property type="protein sequence ID" value="GFJ96544.1"/>
    <property type="molecule type" value="Genomic_DNA"/>
</dbReference>
<dbReference type="SUPFAM" id="SSF51445">
    <property type="entry name" value="(Trans)glycosidases"/>
    <property type="match status" value="1"/>
</dbReference>
<feature type="domain" description="Glycoside hydrolase 35 catalytic" evidence="4">
    <location>
        <begin position="18"/>
        <end position="108"/>
    </location>
</feature>
<dbReference type="PANTHER" id="PTHR23421">
    <property type="entry name" value="BETA-GALACTOSIDASE RELATED"/>
    <property type="match status" value="1"/>
</dbReference>
<dbReference type="InterPro" id="IPR001944">
    <property type="entry name" value="Glycoside_Hdrlase_35"/>
</dbReference>
<dbReference type="GO" id="GO:0005975">
    <property type="term" value="P:carbohydrate metabolic process"/>
    <property type="evidence" value="ECO:0007669"/>
    <property type="project" value="InterPro"/>
</dbReference>
<dbReference type="Proteomes" id="UP000482960">
    <property type="component" value="Unassembled WGS sequence"/>
</dbReference>
<evidence type="ECO:0000256" key="3">
    <source>
        <dbReference type="SAM" id="MobiDB-lite"/>
    </source>
</evidence>
<sequence>MSGGRLINTFPYGFTRPIVYGEYPYYRAAPDRWGPNLAALAQAGVDVVTCYVPWRFHEIAPRRYDFTGARDGQRDLPRLLDLAAAEGLRVMLKPGPFIHAEVQLGGLPDRVSPGVDGRYAAVLDAWGKPVMSQGLPLPSLFDARYRAEVGHWLAAVQELVLRRALAPHGPVVAVQLGNEGIYSDGNRPAAAHDFAAPAVEAFEARLAAAGSPLAGTMPAGPAADWPAGLKAAWAEHSGAVLRDQYLALAAGLVPEVRRVATVNLPLPALAGPPESGASWLLRTGRLAETGLAEGYTAWVGNAARSRTAFGAHWFGVRARRSDNVEENWGFTWTDPAFGQPANALFHALLALALGSRSCSVYTACATEHWGPLVDLDPEGVRADGADPQDFAPPYCPGAPLREDGGAGANLAALHALRDLVRTAPGRLGGHFLADAALVVPESVALAEAWPDGERPAEAAVPAAVRTALELMERHQFQIEVLTEAATAEAVPDGSLRSRRTQMPWLVVFGPDGPGARLAARLDAHRRSGGTVVPLPAGGAMPADALARLLPAPRYAHPATDPAVVLVHADAAGEPAAVFAFNLAAEHHTVRRTVRGRQVCVELPPRGAACLWWTGDAFAVAAGTAGLEPLPPPPVSAFPSRPHATKETA</sequence>
<name>A0A6V8LK01_9ACTN</name>
<feature type="region of interest" description="Disordered" evidence="3">
    <location>
        <begin position="629"/>
        <end position="648"/>
    </location>
</feature>
<gene>
    <name evidence="5" type="ORF">Prum_101860</name>
</gene>
<comment type="caution">
    <text evidence="5">The sequence shown here is derived from an EMBL/GenBank/DDBJ whole genome shotgun (WGS) entry which is preliminary data.</text>
</comment>
<dbReference type="Gene3D" id="3.20.20.80">
    <property type="entry name" value="Glycosidases"/>
    <property type="match status" value="1"/>
</dbReference>
<accession>A0A6V8LK01</accession>
<dbReference type="InterPro" id="IPR017853">
    <property type="entry name" value="GH"/>
</dbReference>